<evidence type="ECO:0000313" key="4">
    <source>
        <dbReference type="Proteomes" id="UP000734854"/>
    </source>
</evidence>
<evidence type="ECO:0000256" key="1">
    <source>
        <dbReference type="ARBA" id="ARBA00005995"/>
    </source>
</evidence>
<dbReference type="Proteomes" id="UP000734854">
    <property type="component" value="Unassembled WGS sequence"/>
</dbReference>
<dbReference type="GO" id="GO:0046592">
    <property type="term" value="F:polyamine oxidase activity"/>
    <property type="evidence" value="ECO:0007669"/>
    <property type="project" value="TreeGrafter"/>
</dbReference>
<proteinExistence type="inferred from homology"/>
<comment type="similarity">
    <text evidence="1">Belongs to the flavin monoamine oxidase family.</text>
</comment>
<dbReference type="InterPro" id="IPR050281">
    <property type="entry name" value="Flavin_monoamine_oxidase"/>
</dbReference>
<gene>
    <name evidence="3" type="ORF">ZIOFF_049202</name>
</gene>
<protein>
    <recommendedName>
        <fullName evidence="2">Amine oxidase domain-containing protein</fullName>
    </recommendedName>
</protein>
<sequence>MFQLRKMVPDATDPIQHLVSPWGTDPDSLGAYSCDLIGKPTDQYESPCDPVDNQYFAGEAASADHSRYVHGAYTSGIMVVEVCRRRLTVQHGGSDLLQLVMRED</sequence>
<accession>A0A8J5FSD8</accession>
<dbReference type="PANTHER" id="PTHR10742">
    <property type="entry name" value="FLAVIN MONOAMINE OXIDASE"/>
    <property type="match status" value="1"/>
</dbReference>
<evidence type="ECO:0000259" key="2">
    <source>
        <dbReference type="Pfam" id="PF01593"/>
    </source>
</evidence>
<keyword evidence="4" id="KW-1185">Reference proteome</keyword>
<dbReference type="InterPro" id="IPR002937">
    <property type="entry name" value="Amino_oxidase"/>
</dbReference>
<dbReference type="Gene3D" id="3.50.50.60">
    <property type="entry name" value="FAD/NAD(P)-binding domain"/>
    <property type="match status" value="1"/>
</dbReference>
<dbReference type="PANTHER" id="PTHR10742:SF228">
    <property type="entry name" value="POLYAMINE OXIDASE 4-RELATED"/>
    <property type="match status" value="1"/>
</dbReference>
<dbReference type="InterPro" id="IPR036188">
    <property type="entry name" value="FAD/NAD-bd_sf"/>
</dbReference>
<dbReference type="SUPFAM" id="SSF51905">
    <property type="entry name" value="FAD/NAD(P)-binding domain"/>
    <property type="match status" value="1"/>
</dbReference>
<evidence type="ECO:0000313" key="3">
    <source>
        <dbReference type="EMBL" id="KAG6494183.1"/>
    </source>
</evidence>
<comment type="caution">
    <text evidence="3">The sequence shown here is derived from an EMBL/GenBank/DDBJ whole genome shotgun (WGS) entry which is preliminary data.</text>
</comment>
<dbReference type="GO" id="GO:0005777">
    <property type="term" value="C:peroxisome"/>
    <property type="evidence" value="ECO:0007669"/>
    <property type="project" value="TreeGrafter"/>
</dbReference>
<reference evidence="3 4" key="1">
    <citation type="submission" date="2020-08" db="EMBL/GenBank/DDBJ databases">
        <title>Plant Genome Project.</title>
        <authorList>
            <person name="Zhang R.-G."/>
        </authorList>
    </citation>
    <scope>NUCLEOTIDE SEQUENCE [LARGE SCALE GENOMIC DNA]</scope>
    <source>
        <tissue evidence="3">Rhizome</tissue>
    </source>
</reference>
<dbReference type="AlphaFoldDB" id="A0A8J5FSD8"/>
<organism evidence="3 4">
    <name type="scientific">Zingiber officinale</name>
    <name type="common">Ginger</name>
    <name type="synonym">Amomum zingiber</name>
    <dbReference type="NCBI Taxonomy" id="94328"/>
    <lineage>
        <taxon>Eukaryota</taxon>
        <taxon>Viridiplantae</taxon>
        <taxon>Streptophyta</taxon>
        <taxon>Embryophyta</taxon>
        <taxon>Tracheophyta</taxon>
        <taxon>Spermatophyta</taxon>
        <taxon>Magnoliopsida</taxon>
        <taxon>Liliopsida</taxon>
        <taxon>Zingiberales</taxon>
        <taxon>Zingiberaceae</taxon>
        <taxon>Zingiber</taxon>
    </lineage>
</organism>
<feature type="domain" description="Amine oxidase" evidence="2">
    <location>
        <begin position="3"/>
        <end position="81"/>
    </location>
</feature>
<dbReference type="GO" id="GO:0006598">
    <property type="term" value="P:polyamine catabolic process"/>
    <property type="evidence" value="ECO:0007669"/>
    <property type="project" value="TreeGrafter"/>
</dbReference>
<dbReference type="EMBL" id="JACMSC010000013">
    <property type="protein sequence ID" value="KAG6494183.1"/>
    <property type="molecule type" value="Genomic_DNA"/>
</dbReference>
<name>A0A8J5FSD8_ZINOF</name>
<dbReference type="Pfam" id="PF01593">
    <property type="entry name" value="Amino_oxidase"/>
    <property type="match status" value="1"/>
</dbReference>